<dbReference type="InterPro" id="IPR012340">
    <property type="entry name" value="NA-bd_OB-fold"/>
</dbReference>
<protein>
    <submittedName>
        <fullName evidence="1">Uncharacterized protein</fullName>
    </submittedName>
</protein>
<keyword evidence="2" id="KW-1185">Reference proteome</keyword>
<gene>
    <name evidence="1" type="ORF">THASP1DRAFT_25681</name>
</gene>
<accession>A0A4P9XJK9</accession>
<evidence type="ECO:0000313" key="2">
    <source>
        <dbReference type="Proteomes" id="UP000271241"/>
    </source>
</evidence>
<dbReference type="STRING" id="78915.A0A4P9XJK9"/>
<evidence type="ECO:0000313" key="1">
    <source>
        <dbReference type="EMBL" id="RKP05906.1"/>
    </source>
</evidence>
<dbReference type="OrthoDB" id="3248508at2759"/>
<dbReference type="AlphaFoldDB" id="A0A4P9XJK9"/>
<proteinExistence type="predicted"/>
<name>A0A4P9XJK9_9FUNG</name>
<dbReference type="EMBL" id="KZ993002">
    <property type="protein sequence ID" value="RKP05906.1"/>
    <property type="molecule type" value="Genomic_DNA"/>
</dbReference>
<dbReference type="Proteomes" id="UP000271241">
    <property type="component" value="Unassembled WGS sequence"/>
</dbReference>
<dbReference type="SUPFAM" id="SSF50249">
    <property type="entry name" value="Nucleic acid-binding proteins"/>
    <property type="match status" value="1"/>
</dbReference>
<organism evidence="1 2">
    <name type="scientific">Thamnocephalis sphaerospora</name>
    <dbReference type="NCBI Taxonomy" id="78915"/>
    <lineage>
        <taxon>Eukaryota</taxon>
        <taxon>Fungi</taxon>
        <taxon>Fungi incertae sedis</taxon>
        <taxon>Zoopagomycota</taxon>
        <taxon>Zoopagomycotina</taxon>
        <taxon>Zoopagomycetes</taxon>
        <taxon>Zoopagales</taxon>
        <taxon>Sigmoideomycetaceae</taxon>
        <taxon>Thamnocephalis</taxon>
    </lineage>
</organism>
<sequence length="341" mass="37831">MDASGIVAVRMMLRASTMTSPAMIGDRVCIECSTVQAAERRAQSRPPGAAFVEVIAYDTRVWRWPVDQLERCLETPHLYESILEHPSYTIAQLIESAPSGTFSVMAVVKQVHPAEMLQTRRGQLCKRSARLADKSLIRPGAELALWGSMTDVADKWRDAETVILLVNPTQHMFRGRLQMGIGANSLLIVNPACSDAQPCLYTSLAKVYTGKHLKMLHREAHQVDAPSCRQCGVPVEASQFSYRLGRAIAFIDENSELSGFRISTQVAEQLLGIRPFDFLHLSMDQRSTVKAGLMFERVCVQFEVDPSGSHPDELRLLECKRATLTEILGAHASTQAALFDM</sequence>
<dbReference type="Gene3D" id="2.40.50.140">
    <property type="entry name" value="Nucleic acid-binding proteins"/>
    <property type="match status" value="1"/>
</dbReference>
<reference evidence="2" key="1">
    <citation type="journal article" date="2018" name="Nat. Microbiol.">
        <title>Leveraging single-cell genomics to expand the fungal tree of life.</title>
        <authorList>
            <person name="Ahrendt S.R."/>
            <person name="Quandt C.A."/>
            <person name="Ciobanu D."/>
            <person name="Clum A."/>
            <person name="Salamov A."/>
            <person name="Andreopoulos B."/>
            <person name="Cheng J.F."/>
            <person name="Woyke T."/>
            <person name="Pelin A."/>
            <person name="Henrissat B."/>
            <person name="Reynolds N.K."/>
            <person name="Benny G.L."/>
            <person name="Smith M.E."/>
            <person name="James T.Y."/>
            <person name="Grigoriev I.V."/>
        </authorList>
    </citation>
    <scope>NUCLEOTIDE SEQUENCE [LARGE SCALE GENOMIC DNA]</scope>
    <source>
        <strain evidence="2">RSA 1356</strain>
    </source>
</reference>